<proteinExistence type="predicted"/>
<gene>
    <name evidence="1" type="ORF">METZ01_LOCUS350011</name>
</gene>
<dbReference type="InterPro" id="IPR007433">
    <property type="entry name" value="DUF481"/>
</dbReference>
<dbReference type="EMBL" id="UINC01121766">
    <property type="protein sequence ID" value="SVC97157.1"/>
    <property type="molecule type" value="Genomic_DNA"/>
</dbReference>
<organism evidence="1">
    <name type="scientific">marine metagenome</name>
    <dbReference type="NCBI Taxonomy" id="408172"/>
    <lineage>
        <taxon>unclassified sequences</taxon>
        <taxon>metagenomes</taxon>
        <taxon>ecological metagenomes</taxon>
    </lineage>
</organism>
<evidence type="ECO:0008006" key="2">
    <source>
        <dbReference type="Google" id="ProtNLM"/>
    </source>
</evidence>
<feature type="non-terminal residue" evidence="1">
    <location>
        <position position="187"/>
    </location>
</feature>
<accession>A0A382RJ48</accession>
<sequence length="187" mass="22115">MKKLLLVLCLIANPVYASGQIDFGGKFDDGDLSLTTSLDYSWPVGKFERDIEFDYRYKEIDELKDTNKGLIAFKQRYEFKPKHYAFGLVRYDYNEFRPINHRRQVNVGWGYKIIRSEKIKMSNEFAVGYLNSEMDTRSHSVNEVLFRNSLWFFYQVAPKLSFTNKFLYEASDTPLIRNETAFNYLLT</sequence>
<protein>
    <recommendedName>
        <fullName evidence="2">DUF2490 domain-containing protein</fullName>
    </recommendedName>
</protein>
<name>A0A382RJ48_9ZZZZ</name>
<evidence type="ECO:0000313" key="1">
    <source>
        <dbReference type="EMBL" id="SVC97157.1"/>
    </source>
</evidence>
<reference evidence="1" key="1">
    <citation type="submission" date="2018-05" db="EMBL/GenBank/DDBJ databases">
        <authorList>
            <person name="Lanie J.A."/>
            <person name="Ng W.-L."/>
            <person name="Kazmierczak K.M."/>
            <person name="Andrzejewski T.M."/>
            <person name="Davidsen T.M."/>
            <person name="Wayne K.J."/>
            <person name="Tettelin H."/>
            <person name="Glass J.I."/>
            <person name="Rusch D."/>
            <person name="Podicherti R."/>
            <person name="Tsui H.-C.T."/>
            <person name="Winkler M.E."/>
        </authorList>
    </citation>
    <scope>NUCLEOTIDE SEQUENCE</scope>
</reference>
<dbReference type="Pfam" id="PF04338">
    <property type="entry name" value="DUF481"/>
    <property type="match status" value="1"/>
</dbReference>
<dbReference type="AlphaFoldDB" id="A0A382RJ48"/>